<evidence type="ECO:0000256" key="10">
    <source>
        <dbReference type="ARBA" id="ARBA00048898"/>
    </source>
</evidence>
<evidence type="ECO:0000256" key="7">
    <source>
        <dbReference type="ARBA" id="ARBA00022798"/>
    </source>
</evidence>
<evidence type="ECO:0000256" key="2">
    <source>
        <dbReference type="ARBA" id="ARBA00004778"/>
    </source>
</evidence>
<feature type="domain" description="DhaL" evidence="11">
    <location>
        <begin position="388"/>
        <end position="582"/>
    </location>
</feature>
<evidence type="ECO:0000256" key="1">
    <source>
        <dbReference type="ARBA" id="ARBA00003264"/>
    </source>
</evidence>
<evidence type="ECO:0000259" key="11">
    <source>
        <dbReference type="PROSITE" id="PS51480"/>
    </source>
</evidence>
<dbReference type="InterPro" id="IPR004007">
    <property type="entry name" value="DhaL_dom"/>
</dbReference>
<comment type="similarity">
    <text evidence="3">Belongs to the dihydroxyacetone kinase (DAK) family.</text>
</comment>
<dbReference type="InterPro" id="IPR036117">
    <property type="entry name" value="DhaL_dom_sf"/>
</dbReference>
<keyword evidence="6 13" id="KW-0418">Kinase</keyword>
<dbReference type="Pfam" id="PF02734">
    <property type="entry name" value="Dak2"/>
    <property type="match status" value="1"/>
</dbReference>
<dbReference type="PROSITE" id="PS51480">
    <property type="entry name" value="DHAL"/>
    <property type="match status" value="1"/>
</dbReference>
<dbReference type="SUPFAM" id="SSF82549">
    <property type="entry name" value="DAK1/DegV-like"/>
    <property type="match status" value="1"/>
</dbReference>
<comment type="catalytic activity">
    <reaction evidence="9">
        <text>D-glyceraldehyde + ATP = D-glyceraldehyde 3-phosphate + ADP + H(+)</text>
        <dbReference type="Rhea" id="RHEA:13941"/>
        <dbReference type="ChEBI" id="CHEBI:15378"/>
        <dbReference type="ChEBI" id="CHEBI:17378"/>
        <dbReference type="ChEBI" id="CHEBI:30616"/>
        <dbReference type="ChEBI" id="CHEBI:59776"/>
        <dbReference type="ChEBI" id="CHEBI:456216"/>
        <dbReference type="EC" id="2.7.1.28"/>
    </reaction>
</comment>
<protein>
    <submittedName>
        <fullName evidence="13">Dihydroxyacetone kinase Dak1</fullName>
    </submittedName>
</protein>
<dbReference type="SUPFAM" id="SSF101473">
    <property type="entry name" value="DhaL-like"/>
    <property type="match status" value="1"/>
</dbReference>
<evidence type="ECO:0000256" key="4">
    <source>
        <dbReference type="ARBA" id="ARBA00022679"/>
    </source>
</evidence>
<dbReference type="InterPro" id="IPR004006">
    <property type="entry name" value="DhaK_dom"/>
</dbReference>
<keyword evidence="5" id="KW-0547">Nucleotide-binding</keyword>
<comment type="function">
    <text evidence="1">Catalyzes both the phosphorylation of dihydroxyacetone and of glyceraldehyde.</text>
</comment>
<dbReference type="Pfam" id="PF02733">
    <property type="entry name" value="Dak1"/>
    <property type="match status" value="1"/>
</dbReference>
<dbReference type="PANTHER" id="PTHR28629:SF14">
    <property type="entry name" value="DIHYDROXYACETONE KINASE 1"/>
    <property type="match status" value="1"/>
</dbReference>
<dbReference type="EMBL" id="JBBBZM010000068">
    <property type="protein sequence ID" value="KAL0635520.1"/>
    <property type="molecule type" value="Genomic_DNA"/>
</dbReference>
<comment type="caution">
    <text evidence="13">The sequence shown here is derived from an EMBL/GenBank/DDBJ whole genome shotgun (WGS) entry which is preliminary data.</text>
</comment>
<sequence length="586" mass="60736">MSYKHFINSPTDLVASALRSIPATNPALALDAENKIVYTRAQEPGHVAIVSGGGAGHEPSFVSFVGAGLLRAAVSGTIFASPSVRQIYHAITRRVTPNAGVLLIVMNYTGDVLHFGLASEKAAAAGIAVELVVVADDVGVGRAKNGKVGRRGIAGTVLVHKITGALAADGGSLGEVAALARLVVAGLVSVGSSLGHVHVPGHSEGSGEHEAALKGDEIEVGMGIHNEQGFKRMKIPELGELVRLLLAQLLDKGDKDRGYLEDVEKSEGWVLMVNNLGGVSPLEMGGITAEVVEQLDSSYSINPKRVFSGTFMTSLNGNGFSISLLRLVDTGLGKGKSMLELLDAPHEALGWPAIVKPATWENKTDKIPSDAGVEEEIVPASKLKMDIALFSKILAAGLKKVIDAEQEITKADEIVGDGDCGMALKQGAEAVLRFIADDKVVTDAVVTVVKLAEVVEEHMGGTSGAIYSIFLNSLAKALRETGEETATSSTWATASHAALVSLRKYTPAQPGDRTLVDALQPFIASLVGGKGIAAAAKAARDGAESTRGMKASLGRSVYVGEVGDTLDPGALGIAVLAEGFAEVLKA</sequence>
<evidence type="ECO:0000256" key="3">
    <source>
        <dbReference type="ARBA" id="ARBA00008757"/>
    </source>
</evidence>
<evidence type="ECO:0000256" key="6">
    <source>
        <dbReference type="ARBA" id="ARBA00022777"/>
    </source>
</evidence>
<dbReference type="GO" id="GO:0016301">
    <property type="term" value="F:kinase activity"/>
    <property type="evidence" value="ECO:0007669"/>
    <property type="project" value="UniProtKB-KW"/>
</dbReference>
<keyword evidence="7" id="KW-0319">Glycerol metabolism</keyword>
<evidence type="ECO:0000313" key="14">
    <source>
        <dbReference type="Proteomes" id="UP001447188"/>
    </source>
</evidence>
<gene>
    <name evidence="13" type="primary">dak1</name>
    <name evidence="13" type="ORF">Q9L58_005568</name>
</gene>
<dbReference type="Gene3D" id="3.40.50.10440">
    <property type="entry name" value="Dihydroxyacetone kinase, domain 1"/>
    <property type="match status" value="1"/>
</dbReference>
<name>A0ABR3GHZ2_9PEZI</name>
<proteinExistence type="inferred from homology"/>
<dbReference type="Gene3D" id="3.30.1180.20">
    <property type="entry name" value="Dihydroxyacetone kinase, domain 2"/>
    <property type="match status" value="1"/>
</dbReference>
<feature type="domain" description="DhaK" evidence="12">
    <location>
        <begin position="9"/>
        <end position="351"/>
    </location>
</feature>
<keyword evidence="8" id="KW-0067">ATP-binding</keyword>
<evidence type="ECO:0000256" key="9">
    <source>
        <dbReference type="ARBA" id="ARBA00047974"/>
    </source>
</evidence>
<dbReference type="SMART" id="SM01120">
    <property type="entry name" value="Dak2"/>
    <property type="match status" value="1"/>
</dbReference>
<organism evidence="13 14">
    <name type="scientific">Discina gigas</name>
    <dbReference type="NCBI Taxonomy" id="1032678"/>
    <lineage>
        <taxon>Eukaryota</taxon>
        <taxon>Fungi</taxon>
        <taxon>Dikarya</taxon>
        <taxon>Ascomycota</taxon>
        <taxon>Pezizomycotina</taxon>
        <taxon>Pezizomycetes</taxon>
        <taxon>Pezizales</taxon>
        <taxon>Discinaceae</taxon>
        <taxon>Discina</taxon>
    </lineage>
</organism>
<comment type="pathway">
    <text evidence="2">Polyol metabolism; glycerol fermentation; glycerone phosphate from glycerol (oxidative route): step 2/2.</text>
</comment>
<dbReference type="Proteomes" id="UP001447188">
    <property type="component" value="Unassembled WGS sequence"/>
</dbReference>
<dbReference type="InterPro" id="IPR050861">
    <property type="entry name" value="Dihydroxyacetone_Kinase"/>
</dbReference>
<evidence type="ECO:0000259" key="12">
    <source>
        <dbReference type="PROSITE" id="PS51481"/>
    </source>
</evidence>
<reference evidence="13 14" key="1">
    <citation type="submission" date="2024-02" db="EMBL/GenBank/DDBJ databases">
        <title>Discinaceae phylogenomics.</title>
        <authorList>
            <person name="Dirks A.C."/>
            <person name="James T.Y."/>
        </authorList>
    </citation>
    <scope>NUCLEOTIDE SEQUENCE [LARGE SCALE GENOMIC DNA]</scope>
    <source>
        <strain evidence="13 14">ACD0624</strain>
    </source>
</reference>
<keyword evidence="14" id="KW-1185">Reference proteome</keyword>
<evidence type="ECO:0000256" key="8">
    <source>
        <dbReference type="ARBA" id="ARBA00022840"/>
    </source>
</evidence>
<dbReference type="PANTHER" id="PTHR28629">
    <property type="entry name" value="TRIOKINASE/FMN CYCLASE"/>
    <property type="match status" value="1"/>
</dbReference>
<evidence type="ECO:0000313" key="13">
    <source>
        <dbReference type="EMBL" id="KAL0635520.1"/>
    </source>
</evidence>
<dbReference type="InterPro" id="IPR012734">
    <property type="entry name" value="DhaK_ATP"/>
</dbReference>
<dbReference type="NCBIfam" id="TIGR02361">
    <property type="entry name" value="dak_ATP"/>
    <property type="match status" value="1"/>
</dbReference>
<dbReference type="PROSITE" id="PS51481">
    <property type="entry name" value="DHAK"/>
    <property type="match status" value="1"/>
</dbReference>
<keyword evidence="4" id="KW-0808">Transferase</keyword>
<comment type="catalytic activity">
    <reaction evidence="10">
        <text>dihydroxyacetone + ATP = dihydroxyacetone phosphate + ADP + H(+)</text>
        <dbReference type="Rhea" id="RHEA:15773"/>
        <dbReference type="ChEBI" id="CHEBI:15378"/>
        <dbReference type="ChEBI" id="CHEBI:16016"/>
        <dbReference type="ChEBI" id="CHEBI:30616"/>
        <dbReference type="ChEBI" id="CHEBI:57642"/>
        <dbReference type="ChEBI" id="CHEBI:456216"/>
        <dbReference type="EC" id="2.7.1.29"/>
    </reaction>
</comment>
<dbReference type="Gene3D" id="1.25.40.340">
    <property type="match status" value="1"/>
</dbReference>
<accession>A0ABR3GHZ2</accession>
<evidence type="ECO:0000256" key="5">
    <source>
        <dbReference type="ARBA" id="ARBA00022741"/>
    </source>
</evidence>